<proteinExistence type="inferred from homology"/>
<dbReference type="Gene3D" id="1.10.630.10">
    <property type="entry name" value="Cytochrome P450"/>
    <property type="match status" value="1"/>
</dbReference>
<keyword evidence="3 5" id="KW-0479">Metal-binding</keyword>
<dbReference type="SUPFAM" id="SSF48264">
    <property type="entry name" value="Cytochrome P450"/>
    <property type="match status" value="1"/>
</dbReference>
<evidence type="ECO:0008006" key="8">
    <source>
        <dbReference type="Google" id="ProtNLM"/>
    </source>
</evidence>
<dbReference type="Pfam" id="PF00067">
    <property type="entry name" value="p450"/>
    <property type="match status" value="1"/>
</dbReference>
<comment type="cofactor">
    <cofactor evidence="1">
        <name>heme</name>
        <dbReference type="ChEBI" id="CHEBI:30413"/>
    </cofactor>
</comment>
<evidence type="ECO:0000256" key="1">
    <source>
        <dbReference type="ARBA" id="ARBA00001971"/>
    </source>
</evidence>
<dbReference type="PROSITE" id="PS00086">
    <property type="entry name" value="CYTOCHROME_P450"/>
    <property type="match status" value="1"/>
</dbReference>
<comment type="caution">
    <text evidence="6">The sequence shown here is derived from an EMBL/GenBank/DDBJ whole genome shotgun (WGS) entry which is preliminary data.</text>
</comment>
<protein>
    <recommendedName>
        <fullName evidence="8">Cytochrome P450</fullName>
    </recommendedName>
</protein>
<dbReference type="Proteomes" id="UP001479436">
    <property type="component" value="Unassembled WGS sequence"/>
</dbReference>
<accession>A0ABR2W550</accession>
<dbReference type="InterPro" id="IPR036396">
    <property type="entry name" value="Cyt_P450_sf"/>
</dbReference>
<dbReference type="EMBL" id="JASJQH010007045">
    <property type="protein sequence ID" value="KAK9719519.1"/>
    <property type="molecule type" value="Genomic_DNA"/>
</dbReference>
<dbReference type="InterPro" id="IPR017972">
    <property type="entry name" value="Cyt_P450_CS"/>
</dbReference>
<keyword evidence="5" id="KW-0503">Monooxygenase</keyword>
<dbReference type="PANTHER" id="PTHR46206">
    <property type="entry name" value="CYTOCHROME P450"/>
    <property type="match status" value="1"/>
</dbReference>
<reference evidence="6 7" key="1">
    <citation type="submission" date="2023-04" db="EMBL/GenBank/DDBJ databases">
        <title>Genome of Basidiobolus ranarum AG-B5.</title>
        <authorList>
            <person name="Stajich J.E."/>
            <person name="Carter-House D."/>
            <person name="Gryganskyi A."/>
        </authorList>
    </citation>
    <scope>NUCLEOTIDE SEQUENCE [LARGE SCALE GENOMIC DNA]</scope>
    <source>
        <strain evidence="6 7">AG-B5</strain>
    </source>
</reference>
<evidence type="ECO:0000313" key="7">
    <source>
        <dbReference type="Proteomes" id="UP001479436"/>
    </source>
</evidence>
<gene>
    <name evidence="6" type="ORF">K7432_004731</name>
</gene>
<dbReference type="PRINTS" id="PR00463">
    <property type="entry name" value="EP450I"/>
</dbReference>
<keyword evidence="5" id="KW-0349">Heme</keyword>
<organism evidence="6 7">
    <name type="scientific">Basidiobolus ranarum</name>
    <dbReference type="NCBI Taxonomy" id="34480"/>
    <lineage>
        <taxon>Eukaryota</taxon>
        <taxon>Fungi</taxon>
        <taxon>Fungi incertae sedis</taxon>
        <taxon>Zoopagomycota</taxon>
        <taxon>Entomophthoromycotina</taxon>
        <taxon>Basidiobolomycetes</taxon>
        <taxon>Basidiobolales</taxon>
        <taxon>Basidiobolaceae</taxon>
        <taxon>Basidiobolus</taxon>
    </lineage>
</organism>
<dbReference type="CDD" id="cd11041">
    <property type="entry name" value="CYP503A1-like"/>
    <property type="match status" value="1"/>
</dbReference>
<comment type="similarity">
    <text evidence="2 5">Belongs to the cytochrome P450 family.</text>
</comment>
<dbReference type="PANTHER" id="PTHR46206:SF7">
    <property type="entry name" value="P450, PUTATIVE (EUROFUNG)-RELATED"/>
    <property type="match status" value="1"/>
</dbReference>
<keyword evidence="5" id="KW-0560">Oxidoreductase</keyword>
<name>A0ABR2W550_9FUNG</name>
<evidence type="ECO:0000256" key="5">
    <source>
        <dbReference type="RuleBase" id="RU000461"/>
    </source>
</evidence>
<keyword evidence="4 5" id="KW-0408">Iron</keyword>
<evidence type="ECO:0000256" key="3">
    <source>
        <dbReference type="ARBA" id="ARBA00022723"/>
    </source>
</evidence>
<dbReference type="InterPro" id="IPR002401">
    <property type="entry name" value="Cyt_P450_E_grp-I"/>
</dbReference>
<dbReference type="InterPro" id="IPR001128">
    <property type="entry name" value="Cyt_P450"/>
</dbReference>
<sequence>MLTLVSENLSNHLLEAITVSVGVASIALFTAKMASSPAHKAFAEVPMVPLTAGAVSHQKEYEKDRSGWIEKNRAQYGDMFKVKLYGRTFTVVSGALIREVFLHEHLSFADALNEMTGTRPFIHSVIKSNKEDINSFGAKLTRDLVSPNLISFTPSIVKQLQYTLDKNIGHGNGKLVKDPLLVFRELISRAMVVIFMGSELAANEDVLNTFMNCTQEFSDLFGKSQRSNTDSWTSWLRKKKHTYISPMRKHVDVLVAAATPLIHERRRLEAEEGESYQRPNDVLQQMLDKSEHYKLVDLEDICGFLLALVFSGVNTTADFATYICYYLAAFPQYYETLNEEINRVLDEEAKEKGSTSREWTTTALKKMVYLDSFVREYMRYRLNMLDLAHLAQKDSQMSNGVIIPKGQLVICNLYSAHFNNSLGENPLDFNPWRFIGQSKAASTVGADFLPFGLGKRACPGRFLSVQEIKIAIGMIVTSYSKIEFEDPVVGAQSLHSRFGAPVQTGLIFTSRQV</sequence>
<evidence type="ECO:0000313" key="6">
    <source>
        <dbReference type="EMBL" id="KAK9719519.1"/>
    </source>
</evidence>
<evidence type="ECO:0000256" key="2">
    <source>
        <dbReference type="ARBA" id="ARBA00010617"/>
    </source>
</evidence>
<keyword evidence="7" id="KW-1185">Reference proteome</keyword>
<evidence type="ECO:0000256" key="4">
    <source>
        <dbReference type="ARBA" id="ARBA00023004"/>
    </source>
</evidence>